<keyword evidence="2" id="KW-0053">Apoptosis</keyword>
<dbReference type="PANTHER" id="PTHR48104">
    <property type="entry name" value="METACASPASE-4"/>
    <property type="match status" value="1"/>
</dbReference>
<evidence type="ECO:0000256" key="1">
    <source>
        <dbReference type="ARBA" id="ARBA00009005"/>
    </source>
</evidence>
<feature type="compositionally biased region" description="Polar residues" evidence="5">
    <location>
        <begin position="509"/>
        <end position="520"/>
    </location>
</feature>
<feature type="compositionally biased region" description="Low complexity" evidence="5">
    <location>
        <begin position="490"/>
        <end position="501"/>
    </location>
</feature>
<dbReference type="InterPro" id="IPR029030">
    <property type="entry name" value="Caspase-like_dom_sf"/>
</dbReference>
<dbReference type="Proteomes" id="UP000483672">
    <property type="component" value="Unassembled WGS sequence"/>
</dbReference>
<evidence type="ECO:0000313" key="7">
    <source>
        <dbReference type="EMBL" id="KAF3209365.1"/>
    </source>
</evidence>
<comment type="caution">
    <text evidence="7">The sequence shown here is derived from an EMBL/GenBank/DDBJ whole genome shotgun (WGS) entry which is preliminary data.</text>
</comment>
<name>A0A7C8QF72_ORBOL</name>
<feature type="compositionally biased region" description="Polar residues" evidence="5">
    <location>
        <begin position="818"/>
        <end position="836"/>
    </location>
</feature>
<accession>A0A7C8QF72</accession>
<feature type="compositionally biased region" description="Basic and acidic residues" evidence="5">
    <location>
        <begin position="580"/>
        <end position="595"/>
    </location>
</feature>
<evidence type="ECO:0000256" key="3">
    <source>
        <dbReference type="ARBA" id="ARBA00022807"/>
    </source>
</evidence>
<evidence type="ECO:0000256" key="5">
    <source>
        <dbReference type="SAM" id="MobiDB-lite"/>
    </source>
</evidence>
<feature type="compositionally biased region" description="Polar residues" evidence="5">
    <location>
        <begin position="450"/>
        <end position="477"/>
    </location>
</feature>
<keyword evidence="7" id="KW-0645">Protease</keyword>
<feature type="compositionally biased region" description="Pro residues" evidence="5">
    <location>
        <begin position="46"/>
        <end position="61"/>
    </location>
</feature>
<dbReference type="GO" id="GO:0005737">
    <property type="term" value="C:cytoplasm"/>
    <property type="evidence" value="ECO:0007669"/>
    <property type="project" value="TreeGrafter"/>
</dbReference>
<feature type="region of interest" description="Disordered" evidence="5">
    <location>
        <begin position="448"/>
        <end position="522"/>
    </location>
</feature>
<dbReference type="InterPro" id="IPR050452">
    <property type="entry name" value="Metacaspase"/>
</dbReference>
<organism evidence="7 8">
    <name type="scientific">Orbilia oligospora</name>
    <name type="common">Nematode-trapping fungus</name>
    <name type="synonym">Arthrobotrys oligospora</name>
    <dbReference type="NCBI Taxonomy" id="2813651"/>
    <lineage>
        <taxon>Eukaryota</taxon>
        <taxon>Fungi</taxon>
        <taxon>Dikarya</taxon>
        <taxon>Ascomycota</taxon>
        <taxon>Pezizomycotina</taxon>
        <taxon>Orbiliomycetes</taxon>
        <taxon>Orbiliales</taxon>
        <taxon>Orbiliaceae</taxon>
        <taxon>Orbilia</taxon>
    </lineage>
</organism>
<feature type="compositionally biased region" description="Basic and acidic residues" evidence="5">
    <location>
        <begin position="655"/>
        <end position="664"/>
    </location>
</feature>
<protein>
    <submittedName>
        <fullName evidence="7">Ca(2+)-dependent cysteine protease</fullName>
    </submittedName>
</protein>
<dbReference type="InterPro" id="IPR011600">
    <property type="entry name" value="Pept_C14_caspase"/>
</dbReference>
<keyword evidence="4" id="KW-0865">Zymogen</keyword>
<feature type="compositionally biased region" description="Low complexity" evidence="5">
    <location>
        <begin position="80"/>
        <end position="96"/>
    </location>
</feature>
<dbReference type="PANTHER" id="PTHR48104:SF30">
    <property type="entry name" value="METACASPASE-1"/>
    <property type="match status" value="1"/>
</dbReference>
<dbReference type="GO" id="GO:0006508">
    <property type="term" value="P:proteolysis"/>
    <property type="evidence" value="ECO:0007669"/>
    <property type="project" value="UniProtKB-KW"/>
</dbReference>
<evidence type="ECO:0000256" key="4">
    <source>
        <dbReference type="ARBA" id="ARBA00023145"/>
    </source>
</evidence>
<feature type="region of interest" description="Disordered" evidence="5">
    <location>
        <begin position="571"/>
        <end position="692"/>
    </location>
</feature>
<feature type="compositionally biased region" description="Basic and acidic residues" evidence="5">
    <location>
        <begin position="897"/>
        <end position="906"/>
    </location>
</feature>
<dbReference type="Gene3D" id="3.40.50.12660">
    <property type="match status" value="1"/>
</dbReference>
<feature type="region of interest" description="Disordered" evidence="5">
    <location>
        <begin position="771"/>
        <end position="906"/>
    </location>
</feature>
<feature type="compositionally biased region" description="Pro residues" evidence="5">
    <location>
        <begin position="22"/>
        <end position="38"/>
    </location>
</feature>
<feature type="compositionally biased region" description="Low complexity" evidence="5">
    <location>
        <begin position="1"/>
        <end position="21"/>
    </location>
</feature>
<dbReference type="AlphaFoldDB" id="A0A7C8QF72"/>
<comment type="similarity">
    <text evidence="1">Belongs to the peptidase C14B family.</text>
</comment>
<dbReference type="Pfam" id="PF00656">
    <property type="entry name" value="Peptidase_C14"/>
    <property type="match status" value="1"/>
</dbReference>
<feature type="compositionally biased region" description="Polar residues" evidence="5">
    <location>
        <begin position="114"/>
        <end position="124"/>
    </location>
</feature>
<gene>
    <name evidence="7" type="primary">MCA1_1</name>
    <name evidence="7" type="ORF">TWF191_000422</name>
</gene>
<evidence type="ECO:0000313" key="8">
    <source>
        <dbReference type="Proteomes" id="UP000483672"/>
    </source>
</evidence>
<feature type="compositionally biased region" description="Pro residues" evidence="5">
    <location>
        <begin position="97"/>
        <end position="112"/>
    </location>
</feature>
<keyword evidence="3" id="KW-0788">Thiol protease</keyword>
<dbReference type="GO" id="GO:0004197">
    <property type="term" value="F:cysteine-type endopeptidase activity"/>
    <property type="evidence" value="ECO:0007669"/>
    <property type="project" value="InterPro"/>
</dbReference>
<evidence type="ECO:0000256" key="2">
    <source>
        <dbReference type="ARBA" id="ARBA00022703"/>
    </source>
</evidence>
<dbReference type="EMBL" id="WIPF01000101">
    <property type="protein sequence ID" value="KAF3209365.1"/>
    <property type="molecule type" value="Genomic_DNA"/>
</dbReference>
<reference evidence="7 8" key="1">
    <citation type="submission" date="2019-06" db="EMBL/GenBank/DDBJ databases">
        <authorList>
            <person name="Palmer J.M."/>
        </authorList>
    </citation>
    <scope>NUCLEOTIDE SEQUENCE [LARGE SCALE GENOMIC DNA]</scope>
    <source>
        <strain evidence="7 8">TWF191</strain>
    </source>
</reference>
<feature type="compositionally biased region" description="Low complexity" evidence="5">
    <location>
        <begin position="62"/>
        <end position="71"/>
    </location>
</feature>
<dbReference type="SUPFAM" id="SSF52129">
    <property type="entry name" value="Caspase-like"/>
    <property type="match status" value="1"/>
</dbReference>
<sequence length="906" mass="98447">MSYYPGSHAHQQNQQQGQYYPPQGPPPQGGGYYSPPPHHQQGYGNYPPPQNQYGSPPPQYPPQQQYGNYGPPSGPPPGPEYNYPPQNQQQYGNYGPPSGPPPQGGGFYPPPNVQHVQHPNQNYGHTEGPRPNMASYNNNDYVRGNHNAPRPVQGPQSFGQGLNYNWVPSKCTGRRKALLIGINYFGQRGQLRGCINDVKNMKTFLNERYGYALEDMVILTDDQQNPSSQPTKANILRAMHWLVKDARPDDSLFFHYSGHGGQQKDTDGDEDDGYDETIYPVDFRTSGMIVDDEMHRIMVSSLQPGVRLTAIFDSCHSGSALDLPYLYSTKGVLKEPDLAKEAGMGLLGALASFSRNDLAGAASSLTGIIKKVAIGNKANDVAKRTKTSPADVIQWSGSKDIQTSADTFEGGEATGAMSYAFISALKKDPQQSYHQLLNNIREELEGKYQQKPQLSCSHPLDTTSFSRNNSPNRSVFAQNPPRASLRPARQAQSATSTSQDSQDTELPTIPSNNTAESPITSGPKFFAELKDCSIEETLRELKPKKSETSPTRWAKLYENAKEYNSLMRWYDGANDDSDDDGPHSDEEPLREDSKGKTPISGQGSATPAVDDRRNQAGPSDSQASGGPAPLGQEEEEEDPDAITPAPFLPEVPADEFGKPIDLTKHPHPNAHTKTYDSRKNLPPPKTVQDDPYAYPGSHPHKMRHSGCKHESRDEVVCEETQPQNCRYNQSLEVGGMCESCTAANIPDPTLSRSQRIRRSIRGVGSWIGRTARTIARGARRNPIPEGMRQNPAPPGPANAGGQREHGGSSTGAGPSGTQRSYNQRGASGAGSTARRTSQGGDGQSGEGQTFEGRGPAPGTAGLPRPNQPMTPEQQETLRRMRGPTGSSVGAGGADPTLHVDDESDKS</sequence>
<feature type="region of interest" description="Disordered" evidence="5">
    <location>
        <begin position="1"/>
        <end position="156"/>
    </location>
</feature>
<feature type="domain" description="Peptidase C14 caspase" evidence="6">
    <location>
        <begin position="174"/>
        <end position="459"/>
    </location>
</feature>
<keyword evidence="3" id="KW-0378">Hydrolase</keyword>
<evidence type="ECO:0000259" key="6">
    <source>
        <dbReference type="Pfam" id="PF00656"/>
    </source>
</evidence>
<proteinExistence type="inferred from homology"/>
<dbReference type="GO" id="GO:0006915">
    <property type="term" value="P:apoptotic process"/>
    <property type="evidence" value="ECO:0007669"/>
    <property type="project" value="UniProtKB-KW"/>
</dbReference>